<dbReference type="Pfam" id="PF13828">
    <property type="entry name" value="DUF4190"/>
    <property type="match status" value="1"/>
</dbReference>
<evidence type="ECO:0000313" key="3">
    <source>
        <dbReference type="EMBL" id="SDC96775.1"/>
    </source>
</evidence>
<name>A0A1G6QYA4_9ACTN</name>
<proteinExistence type="predicted"/>
<keyword evidence="2" id="KW-0812">Transmembrane</keyword>
<dbReference type="InterPro" id="IPR025241">
    <property type="entry name" value="DUF4190"/>
</dbReference>
<dbReference type="STRING" id="1045774.SAMN05421872_10560"/>
<feature type="region of interest" description="Disordered" evidence="1">
    <location>
        <begin position="1"/>
        <end position="24"/>
    </location>
</feature>
<protein>
    <submittedName>
        <fullName evidence="3">Uncharacterized protein</fullName>
    </submittedName>
</protein>
<feature type="transmembrane region" description="Helical" evidence="2">
    <location>
        <begin position="32"/>
        <end position="54"/>
    </location>
</feature>
<dbReference type="EMBL" id="FMZM01000005">
    <property type="protein sequence ID" value="SDC96775.1"/>
    <property type="molecule type" value="Genomic_DNA"/>
</dbReference>
<evidence type="ECO:0000313" key="4">
    <source>
        <dbReference type="Proteomes" id="UP000199034"/>
    </source>
</evidence>
<dbReference type="RefSeq" id="WP_090854739.1">
    <property type="nucleotide sequence ID" value="NZ_FMZM01000005.1"/>
</dbReference>
<keyword evidence="2" id="KW-1133">Transmembrane helix</keyword>
<feature type="compositionally biased region" description="Pro residues" evidence="1">
    <location>
        <begin position="1"/>
        <end position="21"/>
    </location>
</feature>
<reference evidence="3 4" key="1">
    <citation type="submission" date="2016-10" db="EMBL/GenBank/DDBJ databases">
        <authorList>
            <person name="de Groot N.N."/>
        </authorList>
    </citation>
    <scope>NUCLEOTIDE SEQUENCE [LARGE SCALE GENOMIC DNA]</scope>
    <source>
        <strain evidence="3 4">CGMCC 4.6858</strain>
    </source>
</reference>
<organism evidence="3 4">
    <name type="scientific">Nocardioides lianchengensis</name>
    <dbReference type="NCBI Taxonomy" id="1045774"/>
    <lineage>
        <taxon>Bacteria</taxon>
        <taxon>Bacillati</taxon>
        <taxon>Actinomycetota</taxon>
        <taxon>Actinomycetes</taxon>
        <taxon>Propionibacteriales</taxon>
        <taxon>Nocardioidaceae</taxon>
        <taxon>Nocardioides</taxon>
    </lineage>
</organism>
<gene>
    <name evidence="3" type="ORF">SAMN05421872_10560</name>
</gene>
<sequence length="103" mass="10563">MSYSAPPPPPPEYGAPQPPYGGAPQNHPRGTLILVLGILSLVCCGLFTGIPAFIMGRSALAEIDANPVPTANRGLIKAGYICGIIGTVLSIVGLIVRLTLLGN</sequence>
<evidence type="ECO:0000256" key="1">
    <source>
        <dbReference type="SAM" id="MobiDB-lite"/>
    </source>
</evidence>
<accession>A0A1G6QYA4</accession>
<dbReference type="Proteomes" id="UP000199034">
    <property type="component" value="Unassembled WGS sequence"/>
</dbReference>
<dbReference type="AlphaFoldDB" id="A0A1G6QYA4"/>
<dbReference type="OrthoDB" id="3733716at2"/>
<keyword evidence="2" id="KW-0472">Membrane</keyword>
<evidence type="ECO:0000256" key="2">
    <source>
        <dbReference type="SAM" id="Phobius"/>
    </source>
</evidence>
<feature type="transmembrane region" description="Helical" evidence="2">
    <location>
        <begin position="75"/>
        <end position="100"/>
    </location>
</feature>
<keyword evidence="4" id="KW-1185">Reference proteome</keyword>